<feature type="domain" description="Ner winged helix-turn-helix DNA-binding" evidence="6">
    <location>
        <begin position="17"/>
        <end position="82"/>
    </location>
</feature>
<keyword evidence="2" id="KW-0805">Transcription regulation</keyword>
<evidence type="ECO:0000256" key="5">
    <source>
        <dbReference type="SAM" id="MobiDB-lite"/>
    </source>
</evidence>
<evidence type="ECO:0000313" key="7">
    <source>
        <dbReference type="EMBL" id="MBJ6800203.1"/>
    </source>
</evidence>
<comment type="caution">
    <text evidence="7">The sequence shown here is derived from an EMBL/GenBank/DDBJ whole genome shotgun (WGS) entry which is preliminary data.</text>
</comment>
<protein>
    <submittedName>
        <fullName evidence="7">Helix-turn-helix domain-containing protein</fullName>
    </submittedName>
</protein>
<organism evidence="7 8">
    <name type="scientific">Geomonas propionica</name>
    <dbReference type="NCBI Taxonomy" id="2798582"/>
    <lineage>
        <taxon>Bacteria</taxon>
        <taxon>Pseudomonadati</taxon>
        <taxon>Thermodesulfobacteriota</taxon>
        <taxon>Desulfuromonadia</taxon>
        <taxon>Geobacterales</taxon>
        <taxon>Geobacteraceae</taxon>
        <taxon>Geomonas</taxon>
    </lineage>
</organism>
<dbReference type="Gene3D" id="1.10.260.40">
    <property type="entry name" value="lambda repressor-like DNA-binding domains"/>
    <property type="match status" value="1"/>
</dbReference>
<evidence type="ECO:0000256" key="3">
    <source>
        <dbReference type="ARBA" id="ARBA00023125"/>
    </source>
</evidence>
<keyword evidence="8" id="KW-1185">Reference proteome</keyword>
<evidence type="ECO:0000256" key="4">
    <source>
        <dbReference type="ARBA" id="ARBA00023163"/>
    </source>
</evidence>
<dbReference type="Pfam" id="PF13693">
    <property type="entry name" value="HTH_35"/>
    <property type="match status" value="1"/>
</dbReference>
<feature type="region of interest" description="Disordered" evidence="5">
    <location>
        <begin position="72"/>
        <end position="94"/>
    </location>
</feature>
<dbReference type="SUPFAM" id="SSF47413">
    <property type="entry name" value="lambda repressor-like DNA-binding domains"/>
    <property type="match status" value="1"/>
</dbReference>
<dbReference type="RefSeq" id="WP_199394714.1">
    <property type="nucleotide sequence ID" value="NZ_JAEMHK010000005.1"/>
</dbReference>
<name>A0ABS0YQJ1_9BACT</name>
<keyword evidence="3" id="KW-0238">DNA-binding</keyword>
<gene>
    <name evidence="7" type="ORF">JFN90_08650</name>
</gene>
<dbReference type="Proteomes" id="UP000641025">
    <property type="component" value="Unassembled WGS sequence"/>
</dbReference>
<reference evidence="7 8" key="1">
    <citation type="submission" date="2020-12" db="EMBL/GenBank/DDBJ databases">
        <title>Geomonas sp. Red259, isolated from paddy soil.</title>
        <authorList>
            <person name="Xu Z."/>
            <person name="Zhang Z."/>
            <person name="Masuda Y."/>
            <person name="Itoh H."/>
            <person name="Senoo K."/>
        </authorList>
    </citation>
    <scope>NUCLEOTIDE SEQUENCE [LARGE SCALE GENOMIC DNA]</scope>
    <source>
        <strain evidence="7 8">Red259</strain>
    </source>
</reference>
<comment type="similarity">
    <text evidence="1">Belongs to the ner transcriptional regulatory family.</text>
</comment>
<keyword evidence="4" id="KW-0804">Transcription</keyword>
<dbReference type="InterPro" id="IPR038722">
    <property type="entry name" value="Ner_HTH_dom"/>
</dbReference>
<evidence type="ECO:0000256" key="2">
    <source>
        <dbReference type="ARBA" id="ARBA00023015"/>
    </source>
</evidence>
<evidence type="ECO:0000259" key="6">
    <source>
        <dbReference type="Pfam" id="PF13693"/>
    </source>
</evidence>
<evidence type="ECO:0000313" key="8">
    <source>
        <dbReference type="Proteomes" id="UP000641025"/>
    </source>
</evidence>
<accession>A0ABS0YQJ1</accession>
<dbReference type="InterPro" id="IPR010982">
    <property type="entry name" value="Lambda_DNA-bd_dom_sf"/>
</dbReference>
<evidence type="ECO:0000256" key="1">
    <source>
        <dbReference type="ARBA" id="ARBA00006157"/>
    </source>
</evidence>
<sequence length="94" mass="11165">MRIIDIPKESTLRWEWVKYQLRLKGYTLTGLGKEIGVTKDAVKLTKNVSYPKMQKAIADRLVMLPQEIWPERYGKDGRPIKHSPRYPRPEKYHK</sequence>
<proteinExistence type="inferred from homology"/>
<dbReference type="EMBL" id="JAEMHK010000005">
    <property type="protein sequence ID" value="MBJ6800203.1"/>
    <property type="molecule type" value="Genomic_DNA"/>
</dbReference>